<keyword evidence="10 16" id="KW-0520">NAD</keyword>
<evidence type="ECO:0000256" key="7">
    <source>
        <dbReference type="ARBA" id="ARBA00022692"/>
    </source>
</evidence>
<feature type="transmembrane region" description="Helical" evidence="16">
    <location>
        <begin position="56"/>
        <end position="75"/>
    </location>
</feature>
<feature type="transmembrane region" description="Helical" evidence="16">
    <location>
        <begin position="303"/>
        <end position="321"/>
    </location>
</feature>
<proteinExistence type="inferred from homology"/>
<keyword evidence="18" id="KW-1185">Reference proteome</keyword>
<sequence length="419" mass="46047">MSLKHFLERIEPQFEQGGKYEKWYALYEAVATVLYTPGYVTKNGTHIRDSIDLKRIMIFVWLALFPALFFGMYNIGHQASLALAQGFATPDTWQVAIYSAFGGELTAGSGWGAKMFYGAVWFLPIYAVTFVVGGFWEVLFASVRKHEVNEGFFVSSILFALILPATIPLWQVALGITFGVVVAKEVFGGTGRNFLNPALAGRAFLFFAYPAQISGDAVWTAAGKLPGTADGYSGATWLSKAASIQPLPDQTMAEATNQFFSQSDIWWNAFLGFIPGSVGETSVLALLIGGLALIYFRIASWRIVLGVMVGMILTSYLFNAVGSSSNPLFAMPWHWHLVLGGFAIGMFFMATDPVSAAFTNQGKWAYGILIGFMVVMIRVVNPAYPEGMMLAILFANLFSPLFDFFVAQANIKRRLVRNV</sequence>
<feature type="transmembrane region" description="Helical" evidence="16">
    <location>
        <begin position="115"/>
        <end position="139"/>
    </location>
</feature>
<protein>
    <recommendedName>
        <fullName evidence="16">Na(+)-translocating NADH-quinone reductase subunit B</fullName>
        <shortName evidence="16">Na(+)-NQR subunit B</shortName>
        <shortName evidence="16">Na(+)-translocating NQR subunit B</shortName>
        <ecNumber evidence="16">7.2.1.1</ecNumber>
    </recommendedName>
    <alternativeName>
        <fullName evidence="16">NQR complex subunit B</fullName>
    </alternativeName>
    <alternativeName>
        <fullName evidence="16">NQR-1 subunit B</fullName>
    </alternativeName>
</protein>
<comment type="similarity">
    <text evidence="16">Belongs to the NqrB/RnfD family.</text>
</comment>
<dbReference type="EC" id="7.2.1.1" evidence="16"/>
<evidence type="ECO:0000256" key="10">
    <source>
        <dbReference type="ARBA" id="ARBA00023027"/>
    </source>
</evidence>
<keyword evidence="13 16" id="KW-0830">Ubiquinone</keyword>
<comment type="caution">
    <text evidence="17">The sequence shown here is derived from an EMBL/GenBank/DDBJ whole genome shotgun (WGS) entry which is preliminary data.</text>
</comment>
<evidence type="ECO:0000256" key="2">
    <source>
        <dbReference type="ARBA" id="ARBA00022475"/>
    </source>
</evidence>
<evidence type="ECO:0000256" key="4">
    <source>
        <dbReference type="ARBA" id="ARBA00022553"/>
    </source>
</evidence>
<dbReference type="Pfam" id="PF03116">
    <property type="entry name" value="NQR2_RnfD_RnfE"/>
    <property type="match status" value="1"/>
</dbReference>
<keyword evidence="3" id="KW-0997">Cell inner membrane</keyword>
<feature type="transmembrane region" description="Helical" evidence="16">
    <location>
        <begin position="333"/>
        <end position="351"/>
    </location>
</feature>
<evidence type="ECO:0000256" key="6">
    <source>
        <dbReference type="ARBA" id="ARBA00022643"/>
    </source>
</evidence>
<keyword evidence="15 16" id="KW-0739">Sodium transport</keyword>
<evidence type="ECO:0000256" key="5">
    <source>
        <dbReference type="ARBA" id="ARBA00022630"/>
    </source>
</evidence>
<comment type="subunit">
    <text evidence="16">Composed of six subunits; NqrA, NqrB, NqrC, NqrD, NqrE and NqrF.</text>
</comment>
<keyword evidence="9 16" id="KW-1133">Transmembrane helix</keyword>
<keyword evidence="4 16" id="KW-0597">Phosphoprotein</keyword>
<comment type="catalytic activity">
    <reaction evidence="16">
        <text>a ubiquinone + n Na(+)(in) + NADH + H(+) = a ubiquinol + n Na(+)(out) + NAD(+)</text>
        <dbReference type="Rhea" id="RHEA:47748"/>
        <dbReference type="Rhea" id="RHEA-COMP:9565"/>
        <dbReference type="Rhea" id="RHEA-COMP:9566"/>
        <dbReference type="ChEBI" id="CHEBI:15378"/>
        <dbReference type="ChEBI" id="CHEBI:16389"/>
        <dbReference type="ChEBI" id="CHEBI:17976"/>
        <dbReference type="ChEBI" id="CHEBI:29101"/>
        <dbReference type="ChEBI" id="CHEBI:57540"/>
        <dbReference type="ChEBI" id="CHEBI:57945"/>
        <dbReference type="EC" id="7.2.1.1"/>
    </reaction>
</comment>
<evidence type="ECO:0000256" key="15">
    <source>
        <dbReference type="ARBA" id="ARBA00023201"/>
    </source>
</evidence>
<feature type="transmembrane region" description="Helical" evidence="16">
    <location>
        <begin position="265"/>
        <end position="296"/>
    </location>
</feature>
<dbReference type="NCBIfam" id="TIGR01937">
    <property type="entry name" value="nqrB"/>
    <property type="match status" value="1"/>
</dbReference>
<keyword evidence="7 16" id="KW-0812">Transmembrane</keyword>
<evidence type="ECO:0000313" key="18">
    <source>
        <dbReference type="Proteomes" id="UP000634667"/>
    </source>
</evidence>
<keyword evidence="2 16" id="KW-1003">Cell membrane</keyword>
<dbReference type="PANTHER" id="PTHR30578:SF1">
    <property type="entry name" value="NA(+)-TRANSLOCATING NADH-QUINONE REDUCTASE SUBUNIT B"/>
    <property type="match status" value="1"/>
</dbReference>
<dbReference type="EMBL" id="BMYR01000008">
    <property type="protein sequence ID" value="GGW65024.1"/>
    <property type="molecule type" value="Genomic_DNA"/>
</dbReference>
<dbReference type="NCBIfam" id="NF003756">
    <property type="entry name" value="PRK05349.1"/>
    <property type="match status" value="1"/>
</dbReference>
<evidence type="ECO:0000256" key="12">
    <source>
        <dbReference type="ARBA" id="ARBA00023065"/>
    </source>
</evidence>
<dbReference type="InterPro" id="IPR010966">
    <property type="entry name" value="NqrB"/>
</dbReference>
<comment type="function">
    <text evidence="16">NQR complex catalyzes the reduction of ubiquinone-1 to ubiquinol by two successive reactions, coupled with the transport of Na(+) ions from the cytoplasm to the periplasm. NqrA to NqrE are probably involved in the second step, the conversion of ubisemiquinone to ubiquinol.</text>
</comment>
<accession>A0ABQ2WN57</accession>
<evidence type="ECO:0000256" key="13">
    <source>
        <dbReference type="ARBA" id="ARBA00023075"/>
    </source>
</evidence>
<evidence type="ECO:0000256" key="9">
    <source>
        <dbReference type="ARBA" id="ARBA00022989"/>
    </source>
</evidence>
<dbReference type="RefSeq" id="WP_189483198.1">
    <property type="nucleotide sequence ID" value="NZ_BMYR01000008.1"/>
</dbReference>
<dbReference type="Proteomes" id="UP000634667">
    <property type="component" value="Unassembled WGS sequence"/>
</dbReference>
<evidence type="ECO:0000256" key="16">
    <source>
        <dbReference type="HAMAP-Rule" id="MF_00426"/>
    </source>
</evidence>
<evidence type="ECO:0000256" key="11">
    <source>
        <dbReference type="ARBA" id="ARBA00023053"/>
    </source>
</evidence>
<comment type="cofactor">
    <cofactor evidence="16">
        <name>FMN</name>
        <dbReference type="ChEBI" id="CHEBI:58210"/>
    </cofactor>
</comment>
<keyword evidence="1 16" id="KW-0813">Transport</keyword>
<keyword evidence="12 16" id="KW-0406">Ion transport</keyword>
<name>A0ABQ2WN57_9ALTE</name>
<feature type="transmembrane region" description="Helical" evidence="16">
    <location>
        <begin position="151"/>
        <end position="170"/>
    </location>
</feature>
<gene>
    <name evidence="16 17" type="primary">nqrB</name>
    <name evidence="17" type="ORF">GCM10008111_21280</name>
</gene>
<keyword evidence="5 16" id="KW-0285">Flavoprotein</keyword>
<evidence type="ECO:0000256" key="14">
    <source>
        <dbReference type="ARBA" id="ARBA00023136"/>
    </source>
</evidence>
<feature type="modified residue" description="FMN phosphoryl threonine" evidence="16">
    <location>
        <position position="236"/>
    </location>
</feature>
<evidence type="ECO:0000256" key="3">
    <source>
        <dbReference type="ARBA" id="ARBA00022519"/>
    </source>
</evidence>
<keyword evidence="11 16" id="KW-0915">Sodium</keyword>
<dbReference type="PIRSF" id="PIRSF016055">
    <property type="entry name" value="NADH-UbQ_OxRdtase_B_su"/>
    <property type="match status" value="1"/>
</dbReference>
<organism evidence="17 18">
    <name type="scientific">Alishewanella tabrizica</name>
    <dbReference type="NCBI Taxonomy" id="671278"/>
    <lineage>
        <taxon>Bacteria</taxon>
        <taxon>Pseudomonadati</taxon>
        <taxon>Pseudomonadota</taxon>
        <taxon>Gammaproteobacteria</taxon>
        <taxon>Alteromonadales</taxon>
        <taxon>Alteromonadaceae</taxon>
        <taxon>Alishewanella</taxon>
    </lineage>
</organism>
<evidence type="ECO:0000256" key="8">
    <source>
        <dbReference type="ARBA" id="ARBA00022967"/>
    </source>
</evidence>
<evidence type="ECO:0000313" key="17">
    <source>
        <dbReference type="EMBL" id="GGW65024.1"/>
    </source>
</evidence>
<keyword evidence="8 16" id="KW-1278">Translocase</keyword>
<keyword evidence="14 16" id="KW-0472">Membrane</keyword>
<evidence type="ECO:0000256" key="1">
    <source>
        <dbReference type="ARBA" id="ARBA00022448"/>
    </source>
</evidence>
<reference evidence="18" key="1">
    <citation type="journal article" date="2019" name="Int. J. Syst. Evol. Microbiol.">
        <title>The Global Catalogue of Microorganisms (GCM) 10K type strain sequencing project: providing services to taxonomists for standard genome sequencing and annotation.</title>
        <authorList>
            <consortium name="The Broad Institute Genomics Platform"/>
            <consortium name="The Broad Institute Genome Sequencing Center for Infectious Disease"/>
            <person name="Wu L."/>
            <person name="Ma J."/>
        </authorList>
    </citation>
    <scope>NUCLEOTIDE SEQUENCE [LARGE SCALE GENOMIC DNA]</scope>
    <source>
        <strain evidence="18">KCTC 23723</strain>
    </source>
</reference>
<dbReference type="PANTHER" id="PTHR30578">
    <property type="entry name" value="ELECTRON TRANSPORT COMPLEX PROTEIN RNFD"/>
    <property type="match status" value="1"/>
</dbReference>
<feature type="transmembrane region" description="Helical" evidence="16">
    <location>
        <begin position="363"/>
        <end position="381"/>
    </location>
</feature>
<comment type="subcellular location">
    <subcellularLocation>
        <location evidence="16">Cell membrane</location>
        <topology evidence="16">Multi-pass membrane protein</topology>
    </subcellularLocation>
</comment>
<keyword evidence="6 16" id="KW-0288">FMN</keyword>
<feature type="transmembrane region" description="Helical" evidence="16">
    <location>
        <begin position="387"/>
        <end position="407"/>
    </location>
</feature>
<dbReference type="InterPro" id="IPR004338">
    <property type="entry name" value="NqrB/RnfD"/>
</dbReference>
<dbReference type="HAMAP" id="MF_00426">
    <property type="entry name" value="NqrB"/>
    <property type="match status" value="1"/>
</dbReference>